<evidence type="ECO:0000259" key="2">
    <source>
        <dbReference type="PROSITE" id="PS50112"/>
    </source>
</evidence>
<dbReference type="Gene3D" id="3.30.450.20">
    <property type="entry name" value="PAS domain"/>
    <property type="match status" value="1"/>
</dbReference>
<dbReference type="Proteomes" id="UP001165283">
    <property type="component" value="Unassembled WGS sequence"/>
</dbReference>
<dbReference type="InterPro" id="IPR000160">
    <property type="entry name" value="GGDEF_dom"/>
</dbReference>
<dbReference type="InterPro" id="IPR035965">
    <property type="entry name" value="PAS-like_dom_sf"/>
</dbReference>
<dbReference type="SMART" id="SM00267">
    <property type="entry name" value="GGDEF"/>
    <property type="match status" value="1"/>
</dbReference>
<feature type="domain" description="GGDEF" evidence="5">
    <location>
        <begin position="357"/>
        <end position="489"/>
    </location>
</feature>
<dbReference type="SUPFAM" id="SSF141868">
    <property type="entry name" value="EAL domain-like"/>
    <property type="match status" value="1"/>
</dbReference>
<dbReference type="EMBL" id="JAGSOV010000063">
    <property type="protein sequence ID" value="MCO1659265.1"/>
    <property type="molecule type" value="Genomic_DNA"/>
</dbReference>
<protein>
    <submittedName>
        <fullName evidence="6">EAL domain-containing protein</fullName>
    </submittedName>
</protein>
<dbReference type="CDD" id="cd01949">
    <property type="entry name" value="GGDEF"/>
    <property type="match status" value="1"/>
</dbReference>
<dbReference type="SMART" id="SM00052">
    <property type="entry name" value="EAL"/>
    <property type="match status" value="1"/>
</dbReference>
<dbReference type="Pfam" id="PF00989">
    <property type="entry name" value="PAS"/>
    <property type="match status" value="1"/>
</dbReference>
<dbReference type="PROSITE" id="PS50112">
    <property type="entry name" value="PAS"/>
    <property type="match status" value="1"/>
</dbReference>
<dbReference type="PROSITE" id="PS50883">
    <property type="entry name" value="EAL"/>
    <property type="match status" value="1"/>
</dbReference>
<dbReference type="PROSITE" id="PS50887">
    <property type="entry name" value="GGDEF"/>
    <property type="match status" value="1"/>
</dbReference>
<dbReference type="InterPro" id="IPR035919">
    <property type="entry name" value="EAL_sf"/>
</dbReference>
<dbReference type="InterPro" id="IPR013767">
    <property type="entry name" value="PAS_fold"/>
</dbReference>
<organism evidence="6 7">
    <name type="scientific">Pseudonocardia humida</name>
    <dbReference type="NCBI Taxonomy" id="2800819"/>
    <lineage>
        <taxon>Bacteria</taxon>
        <taxon>Bacillati</taxon>
        <taxon>Actinomycetota</taxon>
        <taxon>Actinomycetes</taxon>
        <taxon>Pseudonocardiales</taxon>
        <taxon>Pseudonocardiaceae</taxon>
        <taxon>Pseudonocardia</taxon>
    </lineage>
</organism>
<evidence type="ECO:0000259" key="5">
    <source>
        <dbReference type="PROSITE" id="PS50887"/>
    </source>
</evidence>
<dbReference type="SUPFAM" id="SSF55073">
    <property type="entry name" value="Nucleotide cyclase"/>
    <property type="match status" value="1"/>
</dbReference>
<keyword evidence="7" id="KW-1185">Reference proteome</keyword>
<comment type="caution">
    <text evidence="6">The sequence shown here is derived from an EMBL/GenBank/DDBJ whole genome shotgun (WGS) entry which is preliminary data.</text>
</comment>
<feature type="domain" description="PAS" evidence="2">
    <location>
        <begin position="201"/>
        <end position="271"/>
    </location>
</feature>
<feature type="domain" description="PAC" evidence="3">
    <location>
        <begin position="275"/>
        <end position="327"/>
    </location>
</feature>
<name>A0ABT1A8B2_9PSEU</name>
<sequence length="758" mass="81530">MAPRSLSGPVGLPGDGRSGTARRRAADQADAEPLHRLAARWARLAPGDDPRVVGCLAGVLGRLAAMVGTEPFWPFAARSLGAELAGGGLCGPPEPGRRRVEHAERIAGSSRRLLRNGAAALGVVGPAAERRLAVAVDEMMAGLIDGLQRRDRSDEDDPGVAHDPRRDSSTYIALAPRLSSAASGEAGADPADVEPMLRSITDRGLRAAYEQTAVGCGVAELDGVLVDLNPALARMFGLTDELAEPRPLSDFVHPDDLADLVDRLQRLMREESEVLRIELRLLRYDGGAFWAHVTASRVLDGAGRPSYLLIVVEDVSERHRLRSRLEEATYQDQLTRLPNRTVAEQWLHRAVGSRGPGRVGVCTLDLDGFHLVNEAHGQQVGDRLLLAVAGRLQVAATEHLVTRTGSDEFTVLVADPDGVGEVARLADRLLSTIAMPFTINGVTISVTTSIGVAEGDTHQTCAEEFLRSSDVARMWAKKLGGGRAVVFDPERDAAESARFALLSGMRGAIGRGEFRLVFQPLVRLSDRRLRGAEALVRWQHPEQGLLSPARFIQLAEYSGAIVPLGRWILEAACERAAGWWRELGPQAPYVSVNVSPVQLAEPGWLGDVKEVLESTGLPAEQLQLEITEQAVLGEDAAPLDALASLRAAGVRLALDDFGTGYSSLAWLRRLPVHALKIDGSFIEGLRNPDPDPTDSSIVRALIGMAHALGLEVTAEWVQTGVQAERLIELGCDYGQGEHFGEAGPGEWVPELYRRSIGG</sequence>
<feature type="region of interest" description="Disordered" evidence="1">
    <location>
        <begin position="1"/>
        <end position="31"/>
    </location>
</feature>
<dbReference type="InterPro" id="IPR052155">
    <property type="entry name" value="Biofilm_reg_signaling"/>
</dbReference>
<evidence type="ECO:0000259" key="3">
    <source>
        <dbReference type="PROSITE" id="PS50113"/>
    </source>
</evidence>
<dbReference type="PROSITE" id="PS50113">
    <property type="entry name" value="PAC"/>
    <property type="match status" value="1"/>
</dbReference>
<dbReference type="InterPro" id="IPR043128">
    <property type="entry name" value="Rev_trsase/Diguanyl_cyclase"/>
</dbReference>
<feature type="domain" description="EAL" evidence="4">
    <location>
        <begin position="498"/>
        <end position="756"/>
    </location>
</feature>
<dbReference type="InterPro" id="IPR001633">
    <property type="entry name" value="EAL_dom"/>
</dbReference>
<evidence type="ECO:0000313" key="6">
    <source>
        <dbReference type="EMBL" id="MCO1659265.1"/>
    </source>
</evidence>
<dbReference type="SMART" id="SM00091">
    <property type="entry name" value="PAS"/>
    <property type="match status" value="1"/>
</dbReference>
<dbReference type="Gene3D" id="3.30.70.270">
    <property type="match status" value="1"/>
</dbReference>
<dbReference type="Gene3D" id="3.20.20.450">
    <property type="entry name" value="EAL domain"/>
    <property type="match status" value="1"/>
</dbReference>
<dbReference type="SMART" id="SM00086">
    <property type="entry name" value="PAC"/>
    <property type="match status" value="1"/>
</dbReference>
<dbReference type="CDD" id="cd00130">
    <property type="entry name" value="PAS"/>
    <property type="match status" value="1"/>
</dbReference>
<dbReference type="Pfam" id="PF00990">
    <property type="entry name" value="GGDEF"/>
    <property type="match status" value="1"/>
</dbReference>
<proteinExistence type="predicted"/>
<accession>A0ABT1A8B2</accession>
<dbReference type="InterPro" id="IPR029787">
    <property type="entry name" value="Nucleotide_cyclase"/>
</dbReference>
<gene>
    <name evidence="6" type="ORF">KDL28_29755</name>
</gene>
<dbReference type="InterPro" id="IPR001610">
    <property type="entry name" value="PAC"/>
</dbReference>
<feature type="region of interest" description="Disordered" evidence="1">
    <location>
        <begin position="147"/>
        <end position="168"/>
    </location>
</feature>
<dbReference type="InterPro" id="IPR000700">
    <property type="entry name" value="PAS-assoc_C"/>
</dbReference>
<dbReference type="NCBIfam" id="TIGR00229">
    <property type="entry name" value="sensory_box"/>
    <property type="match status" value="1"/>
</dbReference>
<evidence type="ECO:0000313" key="7">
    <source>
        <dbReference type="Proteomes" id="UP001165283"/>
    </source>
</evidence>
<dbReference type="SUPFAM" id="SSF55785">
    <property type="entry name" value="PYP-like sensor domain (PAS domain)"/>
    <property type="match status" value="1"/>
</dbReference>
<dbReference type="InterPro" id="IPR000014">
    <property type="entry name" value="PAS"/>
</dbReference>
<dbReference type="CDD" id="cd01948">
    <property type="entry name" value="EAL"/>
    <property type="match status" value="1"/>
</dbReference>
<dbReference type="PANTHER" id="PTHR44757:SF2">
    <property type="entry name" value="BIOFILM ARCHITECTURE MAINTENANCE PROTEIN MBAA"/>
    <property type="match status" value="1"/>
</dbReference>
<dbReference type="Pfam" id="PF00563">
    <property type="entry name" value="EAL"/>
    <property type="match status" value="1"/>
</dbReference>
<evidence type="ECO:0000259" key="4">
    <source>
        <dbReference type="PROSITE" id="PS50883"/>
    </source>
</evidence>
<evidence type="ECO:0000256" key="1">
    <source>
        <dbReference type="SAM" id="MobiDB-lite"/>
    </source>
</evidence>
<dbReference type="RefSeq" id="WP_252444027.1">
    <property type="nucleotide sequence ID" value="NZ_JAGSOV010000063.1"/>
</dbReference>
<dbReference type="PANTHER" id="PTHR44757">
    <property type="entry name" value="DIGUANYLATE CYCLASE DGCP"/>
    <property type="match status" value="1"/>
</dbReference>
<dbReference type="NCBIfam" id="TIGR00254">
    <property type="entry name" value="GGDEF"/>
    <property type="match status" value="1"/>
</dbReference>
<reference evidence="6" key="1">
    <citation type="submission" date="2021-04" db="EMBL/GenBank/DDBJ databases">
        <title>Pseudonocardia sp. nov., isolated from sandy soil of mangrove forest.</title>
        <authorList>
            <person name="Zan Z."/>
            <person name="Huang R."/>
            <person name="Liu W."/>
        </authorList>
    </citation>
    <scope>NUCLEOTIDE SEQUENCE</scope>
    <source>
        <strain evidence="6">S2-4</strain>
    </source>
</reference>